<evidence type="ECO:0000256" key="2">
    <source>
        <dbReference type="ARBA" id="ARBA00022723"/>
    </source>
</evidence>
<evidence type="ECO:0000313" key="6">
    <source>
        <dbReference type="EMBL" id="MDF1612003.1"/>
    </source>
</evidence>
<evidence type="ECO:0000256" key="4">
    <source>
        <dbReference type="PROSITE-ProRule" id="PRU00433"/>
    </source>
</evidence>
<dbReference type="AlphaFoldDB" id="A0AAE3TE83"/>
<dbReference type="GO" id="GO:0009055">
    <property type="term" value="F:electron transfer activity"/>
    <property type="evidence" value="ECO:0007669"/>
    <property type="project" value="InterPro"/>
</dbReference>
<dbReference type="InterPro" id="IPR036909">
    <property type="entry name" value="Cyt_c-like_dom_sf"/>
</dbReference>
<organism evidence="6 7">
    <name type="scientific">Stygiobacter electus</name>
    <dbReference type="NCBI Taxonomy" id="3032292"/>
    <lineage>
        <taxon>Bacteria</taxon>
        <taxon>Pseudomonadati</taxon>
        <taxon>Ignavibacteriota</taxon>
        <taxon>Ignavibacteria</taxon>
        <taxon>Ignavibacteriales</taxon>
        <taxon>Melioribacteraceae</taxon>
        <taxon>Stygiobacter</taxon>
    </lineage>
</organism>
<protein>
    <submittedName>
        <fullName evidence="6">Cytochrome c</fullName>
    </submittedName>
</protein>
<dbReference type="SUPFAM" id="SSF46626">
    <property type="entry name" value="Cytochrome c"/>
    <property type="match status" value="1"/>
</dbReference>
<dbReference type="Proteomes" id="UP001221302">
    <property type="component" value="Unassembled WGS sequence"/>
</dbReference>
<gene>
    <name evidence="6" type="ORF">P0M35_07560</name>
</gene>
<dbReference type="EMBL" id="JARGDL010000009">
    <property type="protein sequence ID" value="MDF1612003.1"/>
    <property type="molecule type" value="Genomic_DNA"/>
</dbReference>
<proteinExistence type="predicted"/>
<keyword evidence="2 4" id="KW-0479">Metal-binding</keyword>
<evidence type="ECO:0000259" key="5">
    <source>
        <dbReference type="PROSITE" id="PS51007"/>
    </source>
</evidence>
<keyword evidence="3 4" id="KW-0408">Iron</keyword>
<dbReference type="GO" id="GO:0020037">
    <property type="term" value="F:heme binding"/>
    <property type="evidence" value="ECO:0007669"/>
    <property type="project" value="InterPro"/>
</dbReference>
<dbReference type="GO" id="GO:0046872">
    <property type="term" value="F:metal ion binding"/>
    <property type="evidence" value="ECO:0007669"/>
    <property type="project" value="UniProtKB-KW"/>
</dbReference>
<evidence type="ECO:0000256" key="1">
    <source>
        <dbReference type="ARBA" id="ARBA00022617"/>
    </source>
</evidence>
<dbReference type="PROSITE" id="PS51007">
    <property type="entry name" value="CYTC"/>
    <property type="match status" value="1"/>
</dbReference>
<sequence length="138" mass="15701">MTNAQKWIAATLGLFLILLVLGKLTQEKSDEQEMPQMMMQQAEQSSQELDGLSLIKQAGCMTCHGADLQGTKMAPALENLKEYWTRDNLINYLRNPSSFGTDKRFVEYKSKYKNIIMPSYNNIDVKNLGKIADYLLSK</sequence>
<keyword evidence="1 4" id="KW-0349">Heme</keyword>
<dbReference type="RefSeq" id="WP_321535771.1">
    <property type="nucleotide sequence ID" value="NZ_JARGDL010000009.1"/>
</dbReference>
<comment type="caution">
    <text evidence="6">The sequence shown here is derived from an EMBL/GenBank/DDBJ whole genome shotgun (WGS) entry which is preliminary data.</text>
</comment>
<feature type="domain" description="Cytochrome c" evidence="5">
    <location>
        <begin position="46"/>
        <end position="138"/>
    </location>
</feature>
<dbReference type="Pfam" id="PF00034">
    <property type="entry name" value="Cytochrom_C"/>
    <property type="match status" value="1"/>
</dbReference>
<evidence type="ECO:0000256" key="3">
    <source>
        <dbReference type="ARBA" id="ARBA00023004"/>
    </source>
</evidence>
<reference evidence="6" key="1">
    <citation type="submission" date="2023-03" db="EMBL/GenBank/DDBJ databases">
        <title>Stygiobacter electus gen. nov., sp. nov., facultatively anaerobic thermotolerant bacterium of the class Ignavibacteria from a well of Yessentuki mineral water deposit.</title>
        <authorList>
            <person name="Podosokorskaya O.A."/>
            <person name="Elcheninov A.G."/>
            <person name="Petrova N.F."/>
            <person name="Zavarzina D.G."/>
            <person name="Kublanov I.V."/>
            <person name="Merkel A.Y."/>
        </authorList>
    </citation>
    <scope>NUCLEOTIDE SEQUENCE</scope>
    <source>
        <strain evidence="6">09-Me</strain>
    </source>
</reference>
<dbReference type="Gene3D" id="1.10.760.10">
    <property type="entry name" value="Cytochrome c-like domain"/>
    <property type="match status" value="1"/>
</dbReference>
<dbReference type="InterPro" id="IPR009056">
    <property type="entry name" value="Cyt_c-like_dom"/>
</dbReference>
<keyword evidence="7" id="KW-1185">Reference proteome</keyword>
<accession>A0AAE3TE83</accession>
<evidence type="ECO:0000313" key="7">
    <source>
        <dbReference type="Proteomes" id="UP001221302"/>
    </source>
</evidence>
<name>A0AAE3TE83_9BACT</name>